<dbReference type="AlphaFoldDB" id="A0A2X3HH88"/>
<dbReference type="CDD" id="cd13608">
    <property type="entry name" value="PBP2_OpuCC_like"/>
    <property type="match status" value="1"/>
</dbReference>
<evidence type="ECO:0000313" key="3">
    <source>
        <dbReference type="EMBL" id="SQC71997.1"/>
    </source>
</evidence>
<protein>
    <submittedName>
        <fullName evidence="3">Osmoprotectant-binding protein</fullName>
    </submittedName>
</protein>
<dbReference type="GO" id="GO:0043190">
    <property type="term" value="C:ATP-binding cassette (ABC) transporter complex"/>
    <property type="evidence" value="ECO:0007669"/>
    <property type="project" value="InterPro"/>
</dbReference>
<feature type="chain" id="PRO_5038989908" evidence="1">
    <location>
        <begin position="20"/>
        <end position="319"/>
    </location>
</feature>
<feature type="signal peptide" evidence="1">
    <location>
        <begin position="1"/>
        <end position="19"/>
    </location>
</feature>
<accession>A0A2X3HH88</accession>
<sequence length="319" mass="35549">MKKITTLFAVLCASFVLLAGCSLPGLGGGSANTIRVGSMSTTESQIVANIVKQMIEHDTNLKVEMVNNLGSSVVQHQAMVNGDVDITAARYTGTDLVGPLGEEPIKDPKKALAAVQEGFEKKFQQTWFDSYGFANTYAFMVRQDTAEKYHLKTISDMRPVQNELTAGVDNSWMERAGDGYKAFSKDYNINFKKIFPMQIGLIYTALKNDQMDVALGYSTDGRIPTYNLKVLEDDKKFFPPYDASPVATDEVLKKHPELKTTLNKLVGKISTEEMQKLNYQADGELKEPSVVAEEFLQKIIILRMKANEYIKSINRLLCN</sequence>
<dbReference type="Gene3D" id="3.40.190.120">
    <property type="entry name" value="Osmoprotection protein (prox), domain 2"/>
    <property type="match status" value="1"/>
</dbReference>
<dbReference type="STRING" id="1214117.LFLEISCH_09729"/>
<dbReference type="PROSITE" id="PS51257">
    <property type="entry name" value="PROKAR_LIPOPROTEIN"/>
    <property type="match status" value="1"/>
</dbReference>
<proteinExistence type="predicted"/>
<dbReference type="EMBL" id="UAWT01000048">
    <property type="protein sequence ID" value="SQC71997.1"/>
    <property type="molecule type" value="Genomic_DNA"/>
</dbReference>
<keyword evidence="1" id="KW-0732">Signal</keyword>
<dbReference type="Pfam" id="PF04069">
    <property type="entry name" value="OpuAC"/>
    <property type="match status" value="1"/>
</dbReference>
<reference evidence="3 4" key="1">
    <citation type="submission" date="2018-06" db="EMBL/GenBank/DDBJ databases">
        <authorList>
            <consortium name="Pathogen Informatics"/>
            <person name="Doyle S."/>
        </authorList>
    </citation>
    <scope>NUCLEOTIDE SEQUENCE [LARGE SCALE GENOMIC DNA]</scope>
    <source>
        <strain evidence="3 4">NCTC13940</strain>
    </source>
</reference>
<feature type="domain" description="ABC-type glycine betaine transport system substrate-binding" evidence="2">
    <location>
        <begin position="33"/>
        <end position="298"/>
    </location>
</feature>
<organism evidence="3 4">
    <name type="scientific">Listeria fleischmannii subsp. fleischmannii</name>
    <dbReference type="NCBI Taxonomy" id="1671902"/>
    <lineage>
        <taxon>Bacteria</taxon>
        <taxon>Bacillati</taxon>
        <taxon>Bacillota</taxon>
        <taxon>Bacilli</taxon>
        <taxon>Bacillales</taxon>
        <taxon>Listeriaceae</taxon>
        <taxon>Listeria</taxon>
    </lineage>
</organism>
<name>A0A2X3HH88_9LIST</name>
<evidence type="ECO:0000313" key="4">
    <source>
        <dbReference type="Proteomes" id="UP000250257"/>
    </source>
</evidence>
<dbReference type="Proteomes" id="UP000250257">
    <property type="component" value="Unassembled WGS sequence"/>
</dbReference>
<dbReference type="GO" id="GO:0022857">
    <property type="term" value="F:transmembrane transporter activity"/>
    <property type="evidence" value="ECO:0007669"/>
    <property type="project" value="InterPro"/>
</dbReference>
<gene>
    <name evidence="3" type="primary">opuCC_1</name>
    <name evidence="3" type="ORF">NCTC13940_02710</name>
</gene>
<evidence type="ECO:0000256" key="1">
    <source>
        <dbReference type="SAM" id="SignalP"/>
    </source>
</evidence>
<dbReference type="SUPFAM" id="SSF53850">
    <property type="entry name" value="Periplasmic binding protein-like II"/>
    <property type="match status" value="1"/>
</dbReference>
<dbReference type="Gene3D" id="3.40.190.10">
    <property type="entry name" value="Periplasmic binding protein-like II"/>
    <property type="match status" value="1"/>
</dbReference>
<evidence type="ECO:0000259" key="2">
    <source>
        <dbReference type="Pfam" id="PF04069"/>
    </source>
</evidence>
<dbReference type="InterPro" id="IPR007210">
    <property type="entry name" value="ABC_Gly_betaine_transp_sub-bd"/>
</dbReference>